<comment type="caution">
    <text evidence="2">The sequence shown here is derived from an EMBL/GenBank/DDBJ whole genome shotgun (WGS) entry which is preliminary data.</text>
</comment>
<accession>A0A432Y2K5</accession>
<evidence type="ECO:0000256" key="1">
    <source>
        <dbReference type="SAM" id="Phobius"/>
    </source>
</evidence>
<feature type="transmembrane region" description="Helical" evidence="1">
    <location>
        <begin position="12"/>
        <end position="34"/>
    </location>
</feature>
<keyword evidence="1" id="KW-0472">Membrane</keyword>
<name>A0A432Y2K5_9GAMM</name>
<dbReference type="Proteomes" id="UP000287330">
    <property type="component" value="Unassembled WGS sequence"/>
</dbReference>
<reference evidence="3" key="1">
    <citation type="journal article" date="2018" name="Front. Microbiol.">
        <title>Genome-Based Analysis Reveals the Taxonomy and Diversity of the Family Idiomarinaceae.</title>
        <authorList>
            <person name="Liu Y."/>
            <person name="Lai Q."/>
            <person name="Shao Z."/>
        </authorList>
    </citation>
    <scope>NUCLEOTIDE SEQUENCE [LARGE SCALE GENOMIC DNA]</scope>
    <source>
        <strain evidence="3">F23</strain>
    </source>
</reference>
<keyword evidence="1" id="KW-0812">Transmembrane</keyword>
<dbReference type="EMBL" id="PIPV01000004">
    <property type="protein sequence ID" value="RUO55174.1"/>
    <property type="molecule type" value="Genomic_DNA"/>
</dbReference>
<gene>
    <name evidence="2" type="ORF">CWE25_07295</name>
</gene>
<dbReference type="RefSeq" id="WP_110574212.1">
    <property type="nucleotide sequence ID" value="NZ_PIPV01000004.1"/>
</dbReference>
<dbReference type="OrthoDB" id="6238787at2"/>
<proteinExistence type="predicted"/>
<evidence type="ECO:0000313" key="2">
    <source>
        <dbReference type="EMBL" id="RUO55174.1"/>
    </source>
</evidence>
<protein>
    <submittedName>
        <fullName evidence="2">Type II secretory pathway component</fullName>
    </submittedName>
</protein>
<keyword evidence="1" id="KW-1133">Transmembrane helix</keyword>
<dbReference type="AlphaFoldDB" id="A0A432Y2K5"/>
<keyword evidence="3" id="KW-1185">Reference proteome</keyword>
<organism evidence="2 3">
    <name type="scientific">Idiomarina fontislapidosi</name>
    <dbReference type="NCBI Taxonomy" id="263723"/>
    <lineage>
        <taxon>Bacteria</taxon>
        <taxon>Pseudomonadati</taxon>
        <taxon>Pseudomonadota</taxon>
        <taxon>Gammaproteobacteria</taxon>
        <taxon>Alteromonadales</taxon>
        <taxon>Idiomarinaceae</taxon>
        <taxon>Idiomarina</taxon>
    </lineage>
</organism>
<evidence type="ECO:0000313" key="3">
    <source>
        <dbReference type="Proteomes" id="UP000287330"/>
    </source>
</evidence>
<sequence>MRHSYHAQRGSALVVAIFVIVVTGLLVATLATLVRTSSDSVVTEVYGTRAFNAAQSGLQQGMNQLFPLDSEMQSCSAVQSSMDFTNAEGLQNCKVDIACSSDTYASDEHYRLVATGQCTVGSQTTARVLAMEARTIE</sequence>